<dbReference type="GO" id="GO:0000423">
    <property type="term" value="P:mitophagy"/>
    <property type="evidence" value="ECO:0007669"/>
    <property type="project" value="TreeGrafter"/>
</dbReference>
<dbReference type="InterPro" id="IPR033741">
    <property type="entry name" value="SQSTM_UBA"/>
</dbReference>
<dbReference type="GO" id="GO:0035973">
    <property type="term" value="P:aggrephagy"/>
    <property type="evidence" value="ECO:0007669"/>
    <property type="project" value="TreeGrafter"/>
</dbReference>
<evidence type="ECO:0000313" key="12">
    <source>
        <dbReference type="Proteomes" id="UP001652582"/>
    </source>
</evidence>
<dbReference type="OrthoDB" id="441278at2759"/>
<dbReference type="GO" id="GO:0044753">
    <property type="term" value="C:amphisome"/>
    <property type="evidence" value="ECO:0007669"/>
    <property type="project" value="TreeGrafter"/>
</dbReference>
<feature type="region of interest" description="Disordered" evidence="9">
    <location>
        <begin position="190"/>
        <end position="228"/>
    </location>
</feature>
<evidence type="ECO:0000256" key="9">
    <source>
        <dbReference type="SAM" id="MobiDB-lite"/>
    </source>
</evidence>
<evidence type="ECO:0000313" key="13">
    <source>
        <dbReference type="RefSeq" id="XP_023947382.2"/>
    </source>
</evidence>
<dbReference type="Pfam" id="PF00564">
    <property type="entry name" value="PB1"/>
    <property type="match status" value="1"/>
</dbReference>
<dbReference type="GO" id="GO:0005634">
    <property type="term" value="C:nucleus"/>
    <property type="evidence" value="ECO:0007669"/>
    <property type="project" value="UniProtKB-SubCell"/>
</dbReference>
<feature type="domain" description="ZZ-type" evidence="10">
    <location>
        <begin position="116"/>
        <end position="166"/>
    </location>
</feature>
<dbReference type="SMART" id="SM00291">
    <property type="entry name" value="ZnF_ZZ"/>
    <property type="match status" value="1"/>
</dbReference>
<dbReference type="PROSITE" id="PS01357">
    <property type="entry name" value="ZF_ZZ_1"/>
    <property type="match status" value="1"/>
</dbReference>
<keyword evidence="4" id="KW-0479">Metal-binding</keyword>
<dbReference type="InterPro" id="IPR015940">
    <property type="entry name" value="UBA"/>
</dbReference>
<dbReference type="Gene3D" id="3.30.60.90">
    <property type="match status" value="1"/>
</dbReference>
<dbReference type="PANTHER" id="PTHR15090:SF0">
    <property type="entry name" value="SEQUESTOSOME-1"/>
    <property type="match status" value="1"/>
</dbReference>
<dbReference type="GeneID" id="112052504"/>
<dbReference type="Gene3D" id="1.10.8.10">
    <property type="entry name" value="DNA helicase RuvA subunit, C-terminal domain"/>
    <property type="match status" value="1"/>
</dbReference>
<keyword evidence="12" id="KW-1185">Reference proteome</keyword>
<protein>
    <submittedName>
        <fullName evidence="13">Sequestosome-1 isoform X1</fullName>
    </submittedName>
</protein>
<feature type="compositionally biased region" description="Polar residues" evidence="9">
    <location>
        <begin position="262"/>
        <end position="271"/>
    </location>
</feature>
<dbReference type="AlphaFoldDB" id="A0A6J1NQI6"/>
<reference evidence="13" key="2">
    <citation type="submission" date="2025-08" db="UniProtKB">
        <authorList>
            <consortium name="RefSeq"/>
        </authorList>
    </citation>
    <scope>IDENTIFICATION</scope>
</reference>
<feature type="compositionally biased region" description="Polar residues" evidence="9">
    <location>
        <begin position="363"/>
        <end position="374"/>
    </location>
</feature>
<dbReference type="GO" id="GO:0016235">
    <property type="term" value="C:aggresome"/>
    <property type="evidence" value="ECO:0007669"/>
    <property type="project" value="TreeGrafter"/>
</dbReference>
<organism evidence="12 13">
    <name type="scientific">Bicyclus anynana</name>
    <name type="common">Squinting bush brown butterfly</name>
    <dbReference type="NCBI Taxonomy" id="110368"/>
    <lineage>
        <taxon>Eukaryota</taxon>
        <taxon>Metazoa</taxon>
        <taxon>Ecdysozoa</taxon>
        <taxon>Arthropoda</taxon>
        <taxon>Hexapoda</taxon>
        <taxon>Insecta</taxon>
        <taxon>Pterygota</taxon>
        <taxon>Neoptera</taxon>
        <taxon>Endopterygota</taxon>
        <taxon>Lepidoptera</taxon>
        <taxon>Glossata</taxon>
        <taxon>Ditrysia</taxon>
        <taxon>Papilionoidea</taxon>
        <taxon>Nymphalidae</taxon>
        <taxon>Satyrinae</taxon>
        <taxon>Satyrini</taxon>
        <taxon>Mycalesina</taxon>
        <taxon>Bicyclus</taxon>
    </lineage>
</organism>
<dbReference type="SUPFAM" id="SSF46934">
    <property type="entry name" value="UBA-like"/>
    <property type="match status" value="1"/>
</dbReference>
<gene>
    <name evidence="13" type="primary">LOC112052504</name>
</gene>
<dbReference type="InterPro" id="IPR052260">
    <property type="entry name" value="Autophagy_Rcpt_SigReg"/>
</dbReference>
<dbReference type="InterPro" id="IPR000433">
    <property type="entry name" value="Znf_ZZ"/>
</dbReference>
<dbReference type="CDD" id="cd02340">
    <property type="entry name" value="ZZ_NBR1_like"/>
    <property type="match status" value="1"/>
</dbReference>
<dbReference type="GO" id="GO:0070530">
    <property type="term" value="F:K63-linked polyubiquitin modification-dependent protein binding"/>
    <property type="evidence" value="ECO:0007669"/>
    <property type="project" value="TreeGrafter"/>
</dbReference>
<dbReference type="Proteomes" id="UP001652582">
    <property type="component" value="Chromosome 1"/>
</dbReference>
<dbReference type="InterPro" id="IPR043145">
    <property type="entry name" value="Znf_ZZ_sf"/>
</dbReference>
<feature type="compositionally biased region" description="Basic and acidic residues" evidence="9">
    <location>
        <begin position="190"/>
        <end position="205"/>
    </location>
</feature>
<dbReference type="PROSITE" id="PS50135">
    <property type="entry name" value="ZF_ZZ_2"/>
    <property type="match status" value="1"/>
</dbReference>
<dbReference type="SMART" id="SM00165">
    <property type="entry name" value="UBA"/>
    <property type="match status" value="1"/>
</dbReference>
<feature type="compositionally biased region" description="Low complexity" evidence="9">
    <location>
        <begin position="460"/>
        <end position="484"/>
    </location>
</feature>
<evidence type="ECO:0000256" key="6">
    <source>
        <dbReference type="ARBA" id="ARBA00022833"/>
    </source>
</evidence>
<dbReference type="PROSITE" id="PS51745">
    <property type="entry name" value="PB1"/>
    <property type="match status" value="1"/>
</dbReference>
<dbReference type="InterPro" id="IPR000270">
    <property type="entry name" value="PB1_dom"/>
</dbReference>
<accession>A0A6J1NQI6</accession>
<evidence type="ECO:0000256" key="5">
    <source>
        <dbReference type="ARBA" id="ARBA00022771"/>
    </source>
</evidence>
<dbReference type="InterPro" id="IPR009060">
    <property type="entry name" value="UBA-like_sf"/>
</dbReference>
<name>A0A6J1NQI6_BICAN</name>
<evidence type="ECO:0000256" key="8">
    <source>
        <dbReference type="PROSITE-ProRule" id="PRU00228"/>
    </source>
</evidence>
<feature type="compositionally biased region" description="Basic residues" evidence="9">
    <location>
        <begin position="206"/>
        <end position="217"/>
    </location>
</feature>
<reference evidence="12" key="1">
    <citation type="submission" date="2025-05" db="UniProtKB">
        <authorList>
            <consortium name="RefSeq"/>
        </authorList>
    </citation>
    <scope>NUCLEOTIDE SEQUENCE [LARGE SCALE GENOMIC DNA]</scope>
</reference>
<feature type="compositionally biased region" description="Pro residues" evidence="9">
    <location>
        <begin position="485"/>
        <end position="495"/>
    </location>
</feature>
<dbReference type="GO" id="GO:0005080">
    <property type="term" value="F:protein kinase C binding"/>
    <property type="evidence" value="ECO:0007669"/>
    <property type="project" value="TreeGrafter"/>
</dbReference>
<dbReference type="GO" id="GO:0007032">
    <property type="term" value="P:endosome organization"/>
    <property type="evidence" value="ECO:0007669"/>
    <property type="project" value="TreeGrafter"/>
</dbReference>
<evidence type="ECO:0000256" key="3">
    <source>
        <dbReference type="ARBA" id="ARBA00022490"/>
    </source>
</evidence>
<feature type="region of interest" description="Disordered" evidence="9">
    <location>
        <begin position="256"/>
        <end position="284"/>
    </location>
</feature>
<dbReference type="CDD" id="cd14320">
    <property type="entry name" value="UBA_SQSTM"/>
    <property type="match status" value="1"/>
</dbReference>
<dbReference type="InterPro" id="IPR053793">
    <property type="entry name" value="PB1-like"/>
</dbReference>
<comment type="subcellular location">
    <subcellularLocation>
        <location evidence="2">Cytoplasm</location>
    </subcellularLocation>
    <subcellularLocation>
        <location evidence="1">Nucleus</location>
    </subcellularLocation>
</comment>
<dbReference type="GO" id="GO:0008270">
    <property type="term" value="F:zinc ion binding"/>
    <property type="evidence" value="ECO:0007669"/>
    <property type="project" value="UniProtKB-KW"/>
</dbReference>
<keyword evidence="7" id="KW-0539">Nucleus</keyword>
<evidence type="ECO:0000259" key="11">
    <source>
        <dbReference type="PROSITE" id="PS51745"/>
    </source>
</evidence>
<dbReference type="RefSeq" id="XP_023947382.2">
    <property type="nucleotide sequence ID" value="XM_024091614.2"/>
</dbReference>
<dbReference type="SUPFAM" id="SSF57850">
    <property type="entry name" value="RING/U-box"/>
    <property type="match status" value="1"/>
</dbReference>
<feature type="domain" description="PB1" evidence="11">
    <location>
        <begin position="4"/>
        <end position="95"/>
    </location>
</feature>
<evidence type="ECO:0000256" key="2">
    <source>
        <dbReference type="ARBA" id="ARBA00004496"/>
    </source>
</evidence>
<dbReference type="SUPFAM" id="SSF54277">
    <property type="entry name" value="CAD &amp; PB1 domains"/>
    <property type="match status" value="1"/>
</dbReference>
<evidence type="ECO:0000259" key="10">
    <source>
        <dbReference type="PROSITE" id="PS50135"/>
    </source>
</evidence>
<dbReference type="Gene3D" id="3.10.20.90">
    <property type="entry name" value="Phosphatidylinositol 3-kinase Catalytic Subunit, Chain A, domain 1"/>
    <property type="match status" value="1"/>
</dbReference>
<dbReference type="Pfam" id="PF16577">
    <property type="entry name" value="UBA_5"/>
    <property type="match status" value="1"/>
</dbReference>
<feature type="compositionally biased region" description="Basic and acidic residues" evidence="9">
    <location>
        <begin position="375"/>
        <end position="387"/>
    </location>
</feature>
<evidence type="ECO:0000256" key="4">
    <source>
        <dbReference type="ARBA" id="ARBA00022723"/>
    </source>
</evidence>
<feature type="region of interest" description="Disordered" evidence="9">
    <location>
        <begin position="314"/>
        <end position="389"/>
    </location>
</feature>
<keyword evidence="5 8" id="KW-0863">Zinc-finger</keyword>
<feature type="region of interest" description="Disordered" evidence="9">
    <location>
        <begin position="437"/>
        <end position="499"/>
    </location>
</feature>
<feature type="compositionally biased region" description="Polar residues" evidence="9">
    <location>
        <begin position="314"/>
        <end position="325"/>
    </location>
</feature>
<evidence type="ECO:0000256" key="1">
    <source>
        <dbReference type="ARBA" id="ARBA00004123"/>
    </source>
</evidence>
<evidence type="ECO:0000256" key="7">
    <source>
        <dbReference type="ARBA" id="ARBA00023242"/>
    </source>
</evidence>
<sequence length="546" mass="60440">MSYQIDYKVYLNSPDTGKQEIRRFFVEDNFHLSYHYLNSKLQDIFPILKKKNYTITWKDEENDEVVISSDQELLIALQSMASSGPKKLYIHCDKDKEPQVDVVFNLAKEESDGLIHLGVVCDGCDGPVVGFRYKCTSCEDYDLCSSCEAAGQHAEHCMVRIPVPNLSSTVIRNAIKRYRHFLKTVTPAEEHCKRTRRDRINSERKRRDHGSHHHRHHSGDGDHGHQRPRTSWLETFASYMNEFANLAGDVNIDPESRKQETANKTNETQAPNEAAKEAEPTQSQRSECPFFMENIDVQNIQKLLNMYVGGLNTSTPKPSTSNASDKPNDNVNNDVTPPGPANSDQDVEMSEVGSKGSEVDGESVTSEASSTKTVESQKEESPEKVDDWTVINKENDLMDACLKPTGPPIGFNLPEEFQERVTISKGQNLYPTLNAGTAVLNPKEPERPTVSEPPKPAEGPAQSQAAAQSQASAQAQASANNAAPPTAPPPTPQAKPHPLAHINSSLNQMLAMGFTNEGGWLTQLLESKNGNIAAVLDLLTPVNPRK</sequence>
<proteinExistence type="predicted"/>
<keyword evidence="6" id="KW-0862">Zinc</keyword>
<dbReference type="Pfam" id="PF00569">
    <property type="entry name" value="ZZ"/>
    <property type="match status" value="1"/>
</dbReference>
<keyword evidence="3" id="KW-0963">Cytoplasm</keyword>
<dbReference type="PANTHER" id="PTHR15090">
    <property type="entry name" value="SEQUESTOSOME 1-RELATED"/>
    <property type="match status" value="1"/>
</dbReference>
<dbReference type="SMART" id="SM00666">
    <property type="entry name" value="PB1"/>
    <property type="match status" value="1"/>
</dbReference>
<dbReference type="KEGG" id="bany:112052504"/>